<protein>
    <submittedName>
        <fullName evidence="1">Uncharacterized protein</fullName>
    </submittedName>
</protein>
<dbReference type="Proteomes" id="UP000092154">
    <property type="component" value="Unassembled WGS sequence"/>
</dbReference>
<accession>A0A1B7MZD0</accession>
<evidence type="ECO:0000313" key="2">
    <source>
        <dbReference type="Proteomes" id="UP000092154"/>
    </source>
</evidence>
<gene>
    <name evidence="1" type="ORF">K503DRAFT_203823</name>
</gene>
<reference evidence="1 2" key="1">
    <citation type="submission" date="2016-06" db="EMBL/GenBank/DDBJ databases">
        <title>Comparative genomics of the ectomycorrhizal sister species Rhizopogon vinicolor and Rhizopogon vesiculosus (Basidiomycota: Boletales) reveals a divergence of the mating type B locus.</title>
        <authorList>
            <consortium name="DOE Joint Genome Institute"/>
            <person name="Mujic A.B."/>
            <person name="Kuo A."/>
            <person name="Tritt A."/>
            <person name="Lipzen A."/>
            <person name="Chen C."/>
            <person name="Johnson J."/>
            <person name="Sharma A."/>
            <person name="Barry K."/>
            <person name="Grigoriev I.V."/>
            <person name="Spatafora J.W."/>
        </authorList>
    </citation>
    <scope>NUCLEOTIDE SEQUENCE [LARGE SCALE GENOMIC DNA]</scope>
    <source>
        <strain evidence="1 2">AM-OR11-026</strain>
    </source>
</reference>
<dbReference type="InParanoid" id="A0A1B7MZD0"/>
<evidence type="ECO:0000313" key="1">
    <source>
        <dbReference type="EMBL" id="OAX37921.1"/>
    </source>
</evidence>
<proteinExistence type="predicted"/>
<organism evidence="1 2">
    <name type="scientific">Rhizopogon vinicolor AM-OR11-026</name>
    <dbReference type="NCBI Taxonomy" id="1314800"/>
    <lineage>
        <taxon>Eukaryota</taxon>
        <taxon>Fungi</taxon>
        <taxon>Dikarya</taxon>
        <taxon>Basidiomycota</taxon>
        <taxon>Agaricomycotina</taxon>
        <taxon>Agaricomycetes</taxon>
        <taxon>Agaricomycetidae</taxon>
        <taxon>Boletales</taxon>
        <taxon>Suillineae</taxon>
        <taxon>Rhizopogonaceae</taxon>
        <taxon>Rhizopogon</taxon>
    </lineage>
</organism>
<keyword evidence="2" id="KW-1185">Reference proteome</keyword>
<name>A0A1B7MZD0_9AGAM</name>
<dbReference type="EMBL" id="KV448323">
    <property type="protein sequence ID" value="OAX37921.1"/>
    <property type="molecule type" value="Genomic_DNA"/>
</dbReference>
<dbReference type="AlphaFoldDB" id="A0A1B7MZD0"/>
<sequence length="105" mass="12096">MPFFVCNETVRTLYKRRKYICAPRRRRLSPAYSRAQEIGRRIHVVDNSIALMCRHEFYPVASITNFSTLDIHLLAFLLYCCLHLACHIMSSSTLRKSVSSCAGVL</sequence>